<dbReference type="Gene3D" id="3.40.50.10330">
    <property type="entry name" value="Probable inorganic polyphosphate/atp-NAD kinase, domain 1"/>
    <property type="match status" value="1"/>
</dbReference>
<dbReference type="EMBL" id="JAIGNU010000001">
    <property type="protein sequence ID" value="MBX7501277.1"/>
    <property type="molecule type" value="Genomic_DNA"/>
</dbReference>
<evidence type="ECO:0000313" key="2">
    <source>
        <dbReference type="EMBL" id="MBX7501277.1"/>
    </source>
</evidence>
<proteinExistence type="predicted"/>
<dbReference type="PROSITE" id="PS50146">
    <property type="entry name" value="DAGK"/>
    <property type="match status" value="1"/>
</dbReference>
<dbReference type="RefSeq" id="WP_221602369.1">
    <property type="nucleotide sequence ID" value="NZ_JAIGNU010000001.1"/>
</dbReference>
<keyword evidence="3" id="KW-1185">Reference proteome</keyword>
<keyword evidence="2" id="KW-0418">Kinase</keyword>
<reference evidence="2 3" key="1">
    <citation type="submission" date="2021-08" db="EMBL/GenBank/DDBJ databases">
        <title>Comparative Genomics Analysis of the Genus Qipengyuania Reveals Extensive Genetic Diversity and Metabolic Versatility, Including the Description of Fifteen Novel Species.</title>
        <authorList>
            <person name="Liu Y."/>
        </authorList>
    </citation>
    <scope>NUCLEOTIDE SEQUENCE [LARGE SCALE GENOMIC DNA]</scope>
    <source>
        <strain evidence="2 3">YG27</strain>
    </source>
</reference>
<protein>
    <submittedName>
        <fullName evidence="2">Acylglycerol kinase family protein</fullName>
    </submittedName>
</protein>
<evidence type="ECO:0000313" key="3">
    <source>
        <dbReference type="Proteomes" id="UP000782554"/>
    </source>
</evidence>
<sequence>MAATKAWLVVNARSGSNSDAARDALEQMLAARDLSPEKTIEFPTEDLPRCSALRDADVDRLIVFTGDGSLNAVIEAVAGWEGEVLVLPGGTMNLLCARLHGEETDCEAILDCIHRGAYRAVRPMMASCSAGHAHAGLLVGPGTAWGEVREAMRDFDIGGLARGTGEAFAETTGGPRVCMVDPVIGHEDGYPLIELVPSHRGLQVDGYRPETTGEFLQQGWALLRRRFREGPHERLGLYDRLVIENCAGEDLDVLLDGEPGTLGSRAEFSVVECPVDLLATAHGF</sequence>
<evidence type="ECO:0000259" key="1">
    <source>
        <dbReference type="PROSITE" id="PS50146"/>
    </source>
</evidence>
<keyword evidence="2" id="KW-0808">Transferase</keyword>
<name>A0ABS7JUE3_9SPHN</name>
<gene>
    <name evidence="2" type="ORF">K3181_07470</name>
</gene>
<feature type="domain" description="DAGKc" evidence="1">
    <location>
        <begin position="1"/>
        <end position="134"/>
    </location>
</feature>
<accession>A0ABS7JUE3</accession>
<dbReference type="InterPro" id="IPR001206">
    <property type="entry name" value="Diacylglycerol_kinase_cat_dom"/>
</dbReference>
<dbReference type="InterPro" id="IPR017438">
    <property type="entry name" value="ATP-NAD_kinase_N"/>
</dbReference>
<dbReference type="SUPFAM" id="SSF111331">
    <property type="entry name" value="NAD kinase/diacylglycerol kinase-like"/>
    <property type="match status" value="1"/>
</dbReference>
<organism evidence="2 3">
    <name type="scientific">Qipengyuania mesophila</name>
    <dbReference type="NCBI Taxonomy" id="2867246"/>
    <lineage>
        <taxon>Bacteria</taxon>
        <taxon>Pseudomonadati</taxon>
        <taxon>Pseudomonadota</taxon>
        <taxon>Alphaproteobacteria</taxon>
        <taxon>Sphingomonadales</taxon>
        <taxon>Erythrobacteraceae</taxon>
        <taxon>Qipengyuania</taxon>
    </lineage>
</organism>
<comment type="caution">
    <text evidence="2">The sequence shown here is derived from an EMBL/GenBank/DDBJ whole genome shotgun (WGS) entry which is preliminary data.</text>
</comment>
<dbReference type="InterPro" id="IPR016064">
    <property type="entry name" value="NAD/diacylglycerol_kinase_sf"/>
</dbReference>
<dbReference type="Proteomes" id="UP000782554">
    <property type="component" value="Unassembled WGS sequence"/>
</dbReference>
<dbReference type="Pfam" id="PF00781">
    <property type="entry name" value="DAGK_cat"/>
    <property type="match status" value="1"/>
</dbReference>
<dbReference type="GO" id="GO:0016301">
    <property type="term" value="F:kinase activity"/>
    <property type="evidence" value="ECO:0007669"/>
    <property type="project" value="UniProtKB-KW"/>
</dbReference>